<dbReference type="SUPFAM" id="SSF52540">
    <property type="entry name" value="P-loop containing nucleoside triphosphate hydrolases"/>
    <property type="match status" value="1"/>
</dbReference>
<comment type="caution">
    <text evidence="4">The sequence shown here is derived from an EMBL/GenBank/DDBJ whole genome shotgun (WGS) entry which is preliminary data.</text>
</comment>
<dbReference type="InterPro" id="IPR003593">
    <property type="entry name" value="AAA+_ATPase"/>
</dbReference>
<protein>
    <submittedName>
        <fullName evidence="4">ABC transporter ATP-binding protein</fullName>
    </submittedName>
</protein>
<evidence type="ECO:0000313" key="4">
    <source>
        <dbReference type="EMBL" id="TMQ65938.1"/>
    </source>
</evidence>
<sequence length="298" mass="32767">MPAIEVRNLKKSYGATVAVDGISFEVERGECFGLLGPNGAGKSTTIHCVVGALRPDSGEVRLDGEADPTRPSVRAKIGVAPQPIALYEDLTAEENLEFFGKLYNLGADVRKTRIEMALEFSGLAARRKDRVSTYSGGMQRRLNLVSGILHDPPVILLDEPTVGVDPQSRNLIFDNIESLKRLGRTIVYTTHYMEEAQRLCDRVAIIDRGKILALDTVEGLLRAHGGPPTVQVEFARKPAALEDLGGEWEENTLRVRTERPMEVLGRIAGMGDAFQHVSIERADLEAVFLHLTGKKLRD</sequence>
<keyword evidence="2 4" id="KW-0067">ATP-binding</keyword>
<dbReference type="PANTHER" id="PTHR43582:SF2">
    <property type="entry name" value="LINEARMYCIN RESISTANCE ATP-BINDING PROTEIN LNRL"/>
    <property type="match status" value="1"/>
</dbReference>
<evidence type="ECO:0000313" key="5">
    <source>
        <dbReference type="Proteomes" id="UP000317691"/>
    </source>
</evidence>
<dbReference type="AlphaFoldDB" id="A0A538TQQ3"/>
<dbReference type="GO" id="GO:0005524">
    <property type="term" value="F:ATP binding"/>
    <property type="evidence" value="ECO:0007669"/>
    <property type="project" value="UniProtKB-KW"/>
</dbReference>
<evidence type="ECO:0000256" key="2">
    <source>
        <dbReference type="ARBA" id="ARBA00022840"/>
    </source>
</evidence>
<gene>
    <name evidence="4" type="ORF">E6K79_03460</name>
</gene>
<dbReference type="PROSITE" id="PS00211">
    <property type="entry name" value="ABC_TRANSPORTER_1"/>
    <property type="match status" value="1"/>
</dbReference>
<evidence type="ECO:0000259" key="3">
    <source>
        <dbReference type="PROSITE" id="PS50893"/>
    </source>
</evidence>
<dbReference type="SMART" id="SM00382">
    <property type="entry name" value="AAA"/>
    <property type="match status" value="1"/>
</dbReference>
<accession>A0A538TQQ3</accession>
<dbReference type="Pfam" id="PF00005">
    <property type="entry name" value="ABC_tran"/>
    <property type="match status" value="1"/>
</dbReference>
<dbReference type="InterPro" id="IPR003439">
    <property type="entry name" value="ABC_transporter-like_ATP-bd"/>
</dbReference>
<proteinExistence type="predicted"/>
<name>A0A538TQQ3_UNCEI</name>
<dbReference type="GO" id="GO:0016887">
    <property type="term" value="F:ATP hydrolysis activity"/>
    <property type="evidence" value="ECO:0007669"/>
    <property type="project" value="InterPro"/>
</dbReference>
<dbReference type="InterPro" id="IPR017871">
    <property type="entry name" value="ABC_transporter-like_CS"/>
</dbReference>
<evidence type="ECO:0000256" key="1">
    <source>
        <dbReference type="ARBA" id="ARBA00022741"/>
    </source>
</evidence>
<dbReference type="Gene3D" id="3.40.50.300">
    <property type="entry name" value="P-loop containing nucleotide triphosphate hydrolases"/>
    <property type="match status" value="1"/>
</dbReference>
<feature type="domain" description="ABC transporter" evidence="3">
    <location>
        <begin position="4"/>
        <end position="233"/>
    </location>
</feature>
<dbReference type="InterPro" id="IPR027417">
    <property type="entry name" value="P-loop_NTPase"/>
</dbReference>
<dbReference type="PANTHER" id="PTHR43582">
    <property type="entry name" value="LINEARMYCIN RESISTANCE ATP-BINDING PROTEIN LNRL"/>
    <property type="match status" value="1"/>
</dbReference>
<dbReference type="PROSITE" id="PS50893">
    <property type="entry name" value="ABC_TRANSPORTER_2"/>
    <property type="match status" value="1"/>
</dbReference>
<dbReference type="Proteomes" id="UP000317691">
    <property type="component" value="Unassembled WGS sequence"/>
</dbReference>
<reference evidence="4 5" key="1">
    <citation type="journal article" date="2019" name="Nat. Microbiol.">
        <title>Mediterranean grassland soil C-N compound turnover is dependent on rainfall and depth, and is mediated by genomically divergent microorganisms.</title>
        <authorList>
            <person name="Diamond S."/>
            <person name="Andeer P.F."/>
            <person name="Li Z."/>
            <person name="Crits-Christoph A."/>
            <person name="Burstein D."/>
            <person name="Anantharaman K."/>
            <person name="Lane K.R."/>
            <person name="Thomas B.C."/>
            <person name="Pan C."/>
            <person name="Northen T.R."/>
            <person name="Banfield J.F."/>
        </authorList>
    </citation>
    <scope>NUCLEOTIDE SEQUENCE [LARGE SCALE GENOMIC DNA]</scope>
    <source>
        <strain evidence="4">WS_9</strain>
    </source>
</reference>
<keyword evidence="1" id="KW-0547">Nucleotide-binding</keyword>
<dbReference type="EMBL" id="VBOZ01000010">
    <property type="protein sequence ID" value="TMQ65938.1"/>
    <property type="molecule type" value="Genomic_DNA"/>
</dbReference>
<organism evidence="4 5">
    <name type="scientific">Eiseniibacteriota bacterium</name>
    <dbReference type="NCBI Taxonomy" id="2212470"/>
    <lineage>
        <taxon>Bacteria</taxon>
        <taxon>Candidatus Eiseniibacteriota</taxon>
    </lineage>
</organism>